<evidence type="ECO:0000313" key="2">
    <source>
        <dbReference type="Proteomes" id="UP001195483"/>
    </source>
</evidence>
<gene>
    <name evidence="1" type="ORF">CHS0354_023726</name>
</gene>
<sequence length="116" mass="13148">MTASHVLGESFKYDSLKINTIKSKTYVKVVSAVWETEGILKTNMEERIEPVLIKGISDSLKFKNSMIAGRFPTEMRSPKYDAEVALGTMLAQKLNWTRRGLEFSFTGSIRPHRCFG</sequence>
<protein>
    <submittedName>
        <fullName evidence="1">Uncharacterized protein</fullName>
    </submittedName>
</protein>
<keyword evidence="2" id="KW-1185">Reference proteome</keyword>
<reference evidence="1" key="3">
    <citation type="submission" date="2023-05" db="EMBL/GenBank/DDBJ databases">
        <authorList>
            <person name="Smith C.H."/>
        </authorList>
    </citation>
    <scope>NUCLEOTIDE SEQUENCE</scope>
    <source>
        <strain evidence="1">CHS0354</strain>
        <tissue evidence="1">Mantle</tissue>
    </source>
</reference>
<name>A0AAE0RZH7_9BIVA</name>
<organism evidence="1 2">
    <name type="scientific">Potamilus streckersoni</name>
    <dbReference type="NCBI Taxonomy" id="2493646"/>
    <lineage>
        <taxon>Eukaryota</taxon>
        <taxon>Metazoa</taxon>
        <taxon>Spiralia</taxon>
        <taxon>Lophotrochozoa</taxon>
        <taxon>Mollusca</taxon>
        <taxon>Bivalvia</taxon>
        <taxon>Autobranchia</taxon>
        <taxon>Heteroconchia</taxon>
        <taxon>Palaeoheterodonta</taxon>
        <taxon>Unionida</taxon>
        <taxon>Unionoidea</taxon>
        <taxon>Unionidae</taxon>
        <taxon>Ambleminae</taxon>
        <taxon>Lampsilini</taxon>
        <taxon>Potamilus</taxon>
    </lineage>
</organism>
<dbReference type="Proteomes" id="UP001195483">
    <property type="component" value="Unassembled WGS sequence"/>
</dbReference>
<dbReference type="EMBL" id="JAEAOA010001427">
    <property type="protein sequence ID" value="KAK3582190.1"/>
    <property type="molecule type" value="Genomic_DNA"/>
</dbReference>
<proteinExistence type="predicted"/>
<dbReference type="AlphaFoldDB" id="A0AAE0RZH7"/>
<comment type="caution">
    <text evidence="1">The sequence shown here is derived from an EMBL/GenBank/DDBJ whole genome shotgun (WGS) entry which is preliminary data.</text>
</comment>
<reference evidence="1" key="2">
    <citation type="journal article" date="2021" name="Genome Biol. Evol.">
        <title>Developing a high-quality reference genome for a parasitic bivalve with doubly uniparental inheritance (Bivalvia: Unionida).</title>
        <authorList>
            <person name="Smith C.H."/>
        </authorList>
    </citation>
    <scope>NUCLEOTIDE SEQUENCE</scope>
    <source>
        <strain evidence="1">CHS0354</strain>
        <tissue evidence="1">Mantle</tissue>
    </source>
</reference>
<evidence type="ECO:0000313" key="1">
    <source>
        <dbReference type="EMBL" id="KAK3582190.1"/>
    </source>
</evidence>
<reference evidence="1" key="1">
    <citation type="journal article" date="2021" name="Genome Biol. Evol.">
        <title>A High-Quality Reference Genome for a Parasitic Bivalve with Doubly Uniparental Inheritance (Bivalvia: Unionida).</title>
        <authorList>
            <person name="Smith C.H."/>
        </authorList>
    </citation>
    <scope>NUCLEOTIDE SEQUENCE</scope>
    <source>
        <strain evidence="1">CHS0354</strain>
    </source>
</reference>
<accession>A0AAE0RZH7</accession>